<keyword evidence="5" id="KW-0143">Chaperone</keyword>
<proteinExistence type="predicted"/>
<dbReference type="GO" id="GO:0005737">
    <property type="term" value="C:cytoplasm"/>
    <property type="evidence" value="ECO:0007669"/>
    <property type="project" value="UniProtKB-ARBA"/>
</dbReference>
<dbReference type="Gene3D" id="1.10.287.110">
    <property type="entry name" value="DnaJ domain"/>
    <property type="match status" value="1"/>
</dbReference>
<protein>
    <recommendedName>
        <fullName evidence="8">DnaJ homolog subfamily C member 5B</fullName>
    </recommendedName>
</protein>
<name>A0A8D0WGC2_PIG</name>
<dbReference type="InterPro" id="IPR001623">
    <property type="entry name" value="DnaJ_domain"/>
</dbReference>
<keyword evidence="2" id="KW-0597">Phosphoprotein</keyword>
<dbReference type="GO" id="GO:0016020">
    <property type="term" value="C:membrane"/>
    <property type="evidence" value="ECO:0007669"/>
    <property type="project" value="UniProtKB-SubCell"/>
</dbReference>
<accession>A0A8D0WGC2</accession>
<dbReference type="AlphaFoldDB" id="A0A8D0WGC2"/>
<sequence length="176" mass="20073">KKIPNMKQRTFSSSEERVFNIFKLSKPTSNREIKKTYFKAAEGHKPDSNDSSPQHAEAFKSSSNGKTVKTELSQENTYGFYEFLILYLKESFEELNVTTSSLLGFYWASALFNIIALLTGCYSCCCIQCCYNTCCGIRNRPKVSLPSQGFFLNPHDGEMQIKTTMSQDMEFPIMLQ</sequence>
<evidence type="ECO:0000256" key="1">
    <source>
        <dbReference type="ARBA" id="ARBA00004635"/>
    </source>
</evidence>
<evidence type="ECO:0000256" key="3">
    <source>
        <dbReference type="ARBA" id="ARBA00023136"/>
    </source>
</evidence>
<dbReference type="PANTHER" id="PTHR44027:SF6">
    <property type="entry name" value="DNAJ HOMOLOG SUBFAMILY C MEMBER 5B"/>
    <property type="match status" value="1"/>
</dbReference>
<dbReference type="Proteomes" id="UP000694570">
    <property type="component" value="Unplaced"/>
</dbReference>
<dbReference type="InterPro" id="IPR051434">
    <property type="entry name" value="DnaJ_C_subfamily_member5"/>
</dbReference>
<dbReference type="PANTHER" id="PTHR44027">
    <property type="entry name" value="DNAJ HOMOLOG SUBFAMILY C MEMBER 5 HOMOLOG"/>
    <property type="match status" value="1"/>
</dbReference>
<evidence type="ECO:0000259" key="10">
    <source>
        <dbReference type="Pfam" id="PF00226"/>
    </source>
</evidence>
<dbReference type="Pfam" id="PF00226">
    <property type="entry name" value="DnaJ"/>
    <property type="match status" value="1"/>
</dbReference>
<evidence type="ECO:0000256" key="9">
    <source>
        <dbReference type="SAM" id="MobiDB-lite"/>
    </source>
</evidence>
<evidence type="ECO:0000313" key="11">
    <source>
        <dbReference type="Ensembl" id="ENSSSCP00030020573.1"/>
    </source>
</evidence>
<keyword evidence="6" id="KW-0449">Lipoprotein</keyword>
<comment type="subcellular location">
    <subcellularLocation>
        <location evidence="1">Membrane</location>
        <topology evidence="1">Lipid-anchor</topology>
    </subcellularLocation>
</comment>
<evidence type="ECO:0000313" key="12">
    <source>
        <dbReference type="Proteomes" id="UP000694570"/>
    </source>
</evidence>
<evidence type="ECO:0000256" key="4">
    <source>
        <dbReference type="ARBA" id="ARBA00023139"/>
    </source>
</evidence>
<evidence type="ECO:0000256" key="7">
    <source>
        <dbReference type="ARBA" id="ARBA00038694"/>
    </source>
</evidence>
<organism evidence="11 12">
    <name type="scientific">Sus scrofa</name>
    <name type="common">Pig</name>
    <dbReference type="NCBI Taxonomy" id="9823"/>
    <lineage>
        <taxon>Eukaryota</taxon>
        <taxon>Metazoa</taxon>
        <taxon>Chordata</taxon>
        <taxon>Craniata</taxon>
        <taxon>Vertebrata</taxon>
        <taxon>Euteleostomi</taxon>
        <taxon>Mammalia</taxon>
        <taxon>Eutheria</taxon>
        <taxon>Laurasiatheria</taxon>
        <taxon>Artiodactyla</taxon>
        <taxon>Suina</taxon>
        <taxon>Suidae</taxon>
        <taxon>Sus</taxon>
    </lineage>
</organism>
<evidence type="ECO:0000256" key="6">
    <source>
        <dbReference type="ARBA" id="ARBA00023288"/>
    </source>
</evidence>
<feature type="domain" description="J" evidence="10">
    <location>
        <begin position="19"/>
        <end position="61"/>
    </location>
</feature>
<keyword evidence="3" id="KW-0472">Membrane</keyword>
<feature type="region of interest" description="Disordered" evidence="9">
    <location>
        <begin position="41"/>
        <end position="63"/>
    </location>
</feature>
<evidence type="ECO:0000256" key="5">
    <source>
        <dbReference type="ARBA" id="ARBA00023186"/>
    </source>
</evidence>
<comment type="subunit">
    <text evidence="7">Interacts with the chaperone complex consisting of HSC70 and SGTA.</text>
</comment>
<dbReference type="Ensembl" id="ENSSSCT00030045696.1">
    <property type="protein sequence ID" value="ENSSSCP00030020573.1"/>
    <property type="gene ID" value="ENSSSCG00030032906.1"/>
</dbReference>
<dbReference type="InterPro" id="IPR036869">
    <property type="entry name" value="J_dom_sf"/>
</dbReference>
<keyword evidence="4" id="KW-0564">Palmitate</keyword>
<reference evidence="11" key="1">
    <citation type="submission" date="2025-08" db="UniProtKB">
        <authorList>
            <consortium name="Ensembl"/>
        </authorList>
    </citation>
    <scope>IDENTIFICATION</scope>
</reference>
<evidence type="ECO:0000256" key="2">
    <source>
        <dbReference type="ARBA" id="ARBA00022553"/>
    </source>
</evidence>
<evidence type="ECO:0000256" key="8">
    <source>
        <dbReference type="ARBA" id="ARBA00040845"/>
    </source>
</evidence>
<dbReference type="SUPFAM" id="SSF46565">
    <property type="entry name" value="Chaperone J-domain"/>
    <property type="match status" value="1"/>
</dbReference>
<feature type="compositionally biased region" description="Polar residues" evidence="9">
    <location>
        <begin position="49"/>
        <end position="63"/>
    </location>
</feature>